<organism evidence="2 3">
    <name type="scientific">Lactiplantibacillus fabifermentans T30PCM01</name>
    <dbReference type="NCBI Taxonomy" id="1400520"/>
    <lineage>
        <taxon>Bacteria</taxon>
        <taxon>Bacillati</taxon>
        <taxon>Bacillota</taxon>
        <taxon>Bacilli</taxon>
        <taxon>Lactobacillales</taxon>
        <taxon>Lactobacillaceae</taxon>
        <taxon>Lactiplantibacillus</taxon>
    </lineage>
</organism>
<dbReference type="EMBL" id="AWWK01000021">
    <property type="protein sequence ID" value="ETY75012.1"/>
    <property type="molecule type" value="Genomic_DNA"/>
</dbReference>
<reference evidence="2 3" key="1">
    <citation type="journal article" date="2014" name="Genome Announc.">
        <title>Genome Sequence of Lactobacillus fabifermentans Strain T30PCM01, Isolated from Fermenting Grape Marc.</title>
        <authorList>
            <person name="Treu L."/>
            <person name="Vendramin V."/>
            <person name="Bovo B."/>
            <person name="Giacomini A."/>
            <person name="Corich V."/>
            <person name="Campanaro S."/>
        </authorList>
    </citation>
    <scope>NUCLEOTIDE SEQUENCE [LARGE SCALE GENOMIC DNA]</scope>
    <source>
        <strain evidence="2 3">T30PCM01</strain>
    </source>
</reference>
<keyword evidence="1" id="KW-0812">Transmembrane</keyword>
<accession>W6T9A6</accession>
<dbReference type="AlphaFoldDB" id="W6T9A6"/>
<sequence length="43" mass="5058">MKTKSKYDKILFVIAVIKLGLSLIELRITLKQRKEKRDQDLIA</sequence>
<feature type="transmembrane region" description="Helical" evidence="1">
    <location>
        <begin position="12"/>
        <end position="30"/>
    </location>
</feature>
<dbReference type="PATRIC" id="fig|1400520.3.peg.820"/>
<keyword evidence="1" id="KW-0472">Membrane</keyword>
<gene>
    <name evidence="2" type="ORF">LFAB_04165</name>
</gene>
<dbReference type="HOGENOM" id="CLU_3235164_0_0_9"/>
<name>W6T9A6_9LACO</name>
<keyword evidence="1" id="KW-1133">Transmembrane helix</keyword>
<evidence type="ECO:0000313" key="2">
    <source>
        <dbReference type="EMBL" id="ETY75012.1"/>
    </source>
</evidence>
<evidence type="ECO:0000256" key="1">
    <source>
        <dbReference type="SAM" id="Phobius"/>
    </source>
</evidence>
<dbReference type="Proteomes" id="UP000019247">
    <property type="component" value="Unassembled WGS sequence"/>
</dbReference>
<protein>
    <submittedName>
        <fullName evidence="2">Uncharacterized protein</fullName>
    </submittedName>
</protein>
<evidence type="ECO:0000313" key="3">
    <source>
        <dbReference type="Proteomes" id="UP000019247"/>
    </source>
</evidence>
<comment type="caution">
    <text evidence="2">The sequence shown here is derived from an EMBL/GenBank/DDBJ whole genome shotgun (WGS) entry which is preliminary data.</text>
</comment>
<dbReference type="RefSeq" id="WP_268872506.1">
    <property type="nucleotide sequence ID" value="NZ_KK036474.1"/>
</dbReference>
<proteinExistence type="predicted"/>